<evidence type="ECO:0000259" key="1">
    <source>
        <dbReference type="Pfam" id="PF13002"/>
    </source>
</evidence>
<dbReference type="InParanoid" id="A0A3N4M471"/>
<dbReference type="GO" id="GO:0005829">
    <property type="term" value="C:cytosol"/>
    <property type="evidence" value="ECO:0007669"/>
    <property type="project" value="TreeGrafter"/>
</dbReference>
<dbReference type="AlphaFoldDB" id="A0A3N4M471"/>
<dbReference type="Pfam" id="PF13002">
    <property type="entry name" value="LDB19"/>
    <property type="match status" value="1"/>
</dbReference>
<dbReference type="GO" id="GO:0031625">
    <property type="term" value="F:ubiquitin protein ligase binding"/>
    <property type="evidence" value="ECO:0007669"/>
    <property type="project" value="TreeGrafter"/>
</dbReference>
<dbReference type="SUPFAM" id="SSF81296">
    <property type="entry name" value="E set domains"/>
    <property type="match status" value="1"/>
</dbReference>
<reference evidence="2 3" key="1">
    <citation type="journal article" date="2018" name="Nat. Ecol. Evol.">
        <title>Pezizomycetes genomes reveal the molecular basis of ectomycorrhizal truffle lifestyle.</title>
        <authorList>
            <person name="Murat C."/>
            <person name="Payen T."/>
            <person name="Noel B."/>
            <person name="Kuo A."/>
            <person name="Morin E."/>
            <person name="Chen J."/>
            <person name="Kohler A."/>
            <person name="Krizsan K."/>
            <person name="Balestrini R."/>
            <person name="Da Silva C."/>
            <person name="Montanini B."/>
            <person name="Hainaut M."/>
            <person name="Levati E."/>
            <person name="Barry K.W."/>
            <person name="Belfiori B."/>
            <person name="Cichocki N."/>
            <person name="Clum A."/>
            <person name="Dockter R.B."/>
            <person name="Fauchery L."/>
            <person name="Guy J."/>
            <person name="Iotti M."/>
            <person name="Le Tacon F."/>
            <person name="Lindquist E.A."/>
            <person name="Lipzen A."/>
            <person name="Malagnac F."/>
            <person name="Mello A."/>
            <person name="Molinier V."/>
            <person name="Miyauchi S."/>
            <person name="Poulain J."/>
            <person name="Riccioni C."/>
            <person name="Rubini A."/>
            <person name="Sitrit Y."/>
            <person name="Splivallo R."/>
            <person name="Traeger S."/>
            <person name="Wang M."/>
            <person name="Zifcakova L."/>
            <person name="Wipf D."/>
            <person name="Zambonelli A."/>
            <person name="Paolocci F."/>
            <person name="Nowrousian M."/>
            <person name="Ottonello S."/>
            <person name="Baldrian P."/>
            <person name="Spatafora J.W."/>
            <person name="Henrissat B."/>
            <person name="Nagy L.G."/>
            <person name="Aury J.M."/>
            <person name="Wincker P."/>
            <person name="Grigoriev I.V."/>
            <person name="Bonfante P."/>
            <person name="Martin F.M."/>
        </authorList>
    </citation>
    <scope>NUCLEOTIDE SEQUENCE [LARGE SCALE GENOMIC DNA]</scope>
    <source>
        <strain evidence="2 3">ATCC MYA-4762</strain>
    </source>
</reference>
<dbReference type="STRING" id="1051890.A0A3N4M471"/>
<keyword evidence="3" id="KW-1185">Reference proteome</keyword>
<dbReference type="GO" id="GO:0005886">
    <property type="term" value="C:plasma membrane"/>
    <property type="evidence" value="ECO:0007669"/>
    <property type="project" value="TreeGrafter"/>
</dbReference>
<dbReference type="GO" id="GO:0030674">
    <property type="term" value="F:protein-macromolecule adaptor activity"/>
    <property type="evidence" value="ECO:0007669"/>
    <property type="project" value="TreeGrafter"/>
</dbReference>
<protein>
    <recommendedName>
        <fullName evidence="1">LDB19 N-terminal domain-containing protein</fullName>
    </recommendedName>
</protein>
<dbReference type="FunCoup" id="A0A3N4M471">
    <property type="interactions" value="18"/>
</dbReference>
<gene>
    <name evidence="2" type="ORF">L211DRAFT_775973</name>
</gene>
<dbReference type="InterPro" id="IPR024391">
    <property type="entry name" value="LDB19_N"/>
</dbReference>
<dbReference type="InterPro" id="IPR050357">
    <property type="entry name" value="Arrestin_domain-protein"/>
</dbReference>
<dbReference type="GO" id="GO:0070086">
    <property type="term" value="P:ubiquitin-dependent endocytosis"/>
    <property type="evidence" value="ECO:0007669"/>
    <property type="project" value="TreeGrafter"/>
</dbReference>
<dbReference type="Gene3D" id="2.60.40.640">
    <property type="match status" value="1"/>
</dbReference>
<evidence type="ECO:0000313" key="3">
    <source>
        <dbReference type="Proteomes" id="UP000267821"/>
    </source>
</evidence>
<dbReference type="EMBL" id="ML121527">
    <property type="protein sequence ID" value="RPB29840.1"/>
    <property type="molecule type" value="Genomic_DNA"/>
</dbReference>
<sequence length="373" mass="40918">MGNPATVSMTLESPPLVCYGHPKDSTGALISGLLHLGIHTQSLRVQSFKMDLQAEILTRRPIAAHCPNCTARTEDIHTWTIISEPVTLVHGINSYPFSYIIPGNLPATNSNALGRIRYFLKAVALSAQGNEIRFSREIQISRAILPGPERHSVRIFPPTNLSAHVNLPHIVHPDGDFQLDIRLDGVMSPDKETRWKLKKVSWRIDESSKIISPSCSHHQSKLCGNGKGMLHEDVCTVGSGELKSGWKADYSNSGRIEMEIIAGMPAHMNAACDIESACGIKVSHNLVVEMIVAEEHCPKGTSNRLGTQVGAARILRMQFLLHVSARAGLGISWDEEQPPLYDNIPPGPPKYQTFIEGAVEPRESPPVYEGIPM</sequence>
<evidence type="ECO:0000313" key="2">
    <source>
        <dbReference type="EMBL" id="RPB29840.1"/>
    </source>
</evidence>
<dbReference type="InterPro" id="IPR014756">
    <property type="entry name" value="Ig_E-set"/>
</dbReference>
<feature type="domain" description="LDB19 N-terminal" evidence="1">
    <location>
        <begin position="49"/>
        <end position="221"/>
    </location>
</feature>
<proteinExistence type="predicted"/>
<organism evidence="2 3">
    <name type="scientific">Terfezia boudieri ATCC MYA-4762</name>
    <dbReference type="NCBI Taxonomy" id="1051890"/>
    <lineage>
        <taxon>Eukaryota</taxon>
        <taxon>Fungi</taxon>
        <taxon>Dikarya</taxon>
        <taxon>Ascomycota</taxon>
        <taxon>Pezizomycotina</taxon>
        <taxon>Pezizomycetes</taxon>
        <taxon>Pezizales</taxon>
        <taxon>Pezizaceae</taxon>
        <taxon>Terfezia</taxon>
    </lineage>
</organism>
<name>A0A3N4M471_9PEZI</name>
<accession>A0A3N4M471</accession>
<dbReference type="PANTHER" id="PTHR11188">
    <property type="entry name" value="ARRESTIN DOMAIN CONTAINING PROTEIN"/>
    <property type="match status" value="1"/>
</dbReference>
<dbReference type="OrthoDB" id="3832628at2759"/>
<dbReference type="PANTHER" id="PTHR11188:SF76">
    <property type="entry name" value="PROTEIN LDB19"/>
    <property type="match status" value="1"/>
</dbReference>
<dbReference type="Proteomes" id="UP000267821">
    <property type="component" value="Unassembled WGS sequence"/>
</dbReference>
<dbReference type="InterPro" id="IPR014752">
    <property type="entry name" value="Arrestin-like_C"/>
</dbReference>